<reference evidence="2 3" key="1">
    <citation type="submission" date="2024-02" db="EMBL/GenBank/DDBJ databases">
        <title>De novo assembly and annotation of 12 fungi associated with fruit tree decline syndrome in Ontario, Canada.</title>
        <authorList>
            <person name="Sulman M."/>
            <person name="Ellouze W."/>
            <person name="Ilyukhin E."/>
        </authorList>
    </citation>
    <scope>NUCLEOTIDE SEQUENCE [LARGE SCALE GENOMIC DNA]</scope>
    <source>
        <strain evidence="2 3">M11/M66-122</strain>
    </source>
</reference>
<evidence type="ECO:0000313" key="3">
    <source>
        <dbReference type="Proteomes" id="UP001320420"/>
    </source>
</evidence>
<feature type="region of interest" description="Disordered" evidence="1">
    <location>
        <begin position="49"/>
        <end position="127"/>
    </location>
</feature>
<evidence type="ECO:0000313" key="2">
    <source>
        <dbReference type="EMBL" id="KAK7742164.1"/>
    </source>
</evidence>
<evidence type="ECO:0000256" key="1">
    <source>
        <dbReference type="SAM" id="MobiDB-lite"/>
    </source>
</evidence>
<protein>
    <submittedName>
        <fullName evidence="2">Uncharacterized protein</fullName>
    </submittedName>
</protein>
<proteinExistence type="predicted"/>
<dbReference type="EMBL" id="JAKJXP020000149">
    <property type="protein sequence ID" value="KAK7742164.1"/>
    <property type="molecule type" value="Genomic_DNA"/>
</dbReference>
<dbReference type="Proteomes" id="UP001320420">
    <property type="component" value="Unassembled WGS sequence"/>
</dbReference>
<feature type="compositionally biased region" description="Basic residues" evidence="1">
    <location>
        <begin position="98"/>
        <end position="108"/>
    </location>
</feature>
<keyword evidence="3" id="KW-1185">Reference proteome</keyword>
<comment type="caution">
    <text evidence="2">The sequence shown here is derived from an EMBL/GenBank/DDBJ whole genome shotgun (WGS) entry which is preliminary data.</text>
</comment>
<accession>A0AAN9YHF7</accession>
<gene>
    <name evidence="2" type="ORF">SLS62_010816</name>
</gene>
<dbReference type="AlphaFoldDB" id="A0AAN9YHF7"/>
<organism evidence="2 3">
    <name type="scientific">Diatrype stigma</name>
    <dbReference type="NCBI Taxonomy" id="117547"/>
    <lineage>
        <taxon>Eukaryota</taxon>
        <taxon>Fungi</taxon>
        <taxon>Dikarya</taxon>
        <taxon>Ascomycota</taxon>
        <taxon>Pezizomycotina</taxon>
        <taxon>Sordariomycetes</taxon>
        <taxon>Xylariomycetidae</taxon>
        <taxon>Xylariales</taxon>
        <taxon>Diatrypaceae</taxon>
        <taxon>Diatrype</taxon>
    </lineage>
</organism>
<sequence length="127" mass="13136">MQSFLSRQLKPEIARARGQMVAQGTALPPGLDLAQSICALLGLNYMAITQPNNAGGQDSDGETDGGSSDGEADGIPSEAEDDAGVQPQASFPAGRGKGGGKRIRKTPVLHKPTVCIPADQMGQIQSY</sequence>
<name>A0AAN9YHF7_9PEZI</name>